<accession>A0A136Q283</accession>
<keyword evidence="3" id="KW-0862">Zinc</keyword>
<dbReference type="PATRIC" id="fig|626937.4.peg.1990"/>
<feature type="binding site" evidence="3">
    <location>
        <position position="139"/>
    </location>
    <ligand>
        <name>Zn(2+)</name>
        <dbReference type="ChEBI" id="CHEBI:29105"/>
        <label>2</label>
    </ligand>
</feature>
<dbReference type="SUPFAM" id="SSF51569">
    <property type="entry name" value="Aldolase"/>
    <property type="match status" value="1"/>
</dbReference>
<feature type="binding site" evidence="3">
    <location>
        <position position="242"/>
    </location>
    <ligand>
        <name>Zn(2+)</name>
        <dbReference type="ChEBI" id="CHEBI:29105"/>
        <label>1</label>
        <note>catalytic</note>
    </ligand>
</feature>
<dbReference type="PIRSF" id="PIRSF001359">
    <property type="entry name" value="F_bP_aldolase_II"/>
    <property type="match status" value="1"/>
</dbReference>
<comment type="cofactor">
    <cofactor evidence="3">
        <name>Zn(2+)</name>
        <dbReference type="ChEBI" id="CHEBI:29105"/>
    </cofactor>
    <text evidence="3">Binds 2 Zn(2+) ions per subunit. One is catalytic and the other provides a structural contribution.</text>
</comment>
<feature type="binding site" evidence="2">
    <location>
        <begin position="243"/>
        <end position="245"/>
    </location>
    <ligand>
        <name>dihydroxyacetone phosphate</name>
        <dbReference type="ChEBI" id="CHEBI:57642"/>
    </ligand>
</feature>
<name>A0A136Q283_9FIRM</name>
<feature type="binding site" evidence="3">
    <location>
        <position position="118"/>
    </location>
    <ligand>
        <name>Zn(2+)</name>
        <dbReference type="ChEBI" id="CHEBI:29105"/>
        <label>1</label>
        <note>catalytic</note>
    </ligand>
</feature>
<dbReference type="GO" id="GO:0016832">
    <property type="term" value="F:aldehyde-lyase activity"/>
    <property type="evidence" value="ECO:0007669"/>
    <property type="project" value="InterPro"/>
</dbReference>
<reference evidence="4 5" key="1">
    <citation type="submission" date="2016-02" db="EMBL/GenBank/DDBJ databases">
        <authorList>
            <person name="Wen L."/>
            <person name="He K."/>
            <person name="Yang H."/>
        </authorList>
    </citation>
    <scope>NUCLEOTIDE SEQUENCE [LARGE SCALE GENOMIC DNA]</scope>
    <source>
        <strain evidence="4 5">DSM 22607</strain>
    </source>
</reference>
<sequence length="318" mass="35224">MTENAQNAYLPPQLFKKFLHKYNNLKELDQPEEETVMLVNLKQILEDARIRGYGVGMFNTFNIEMALGVLEAAEETQSPVIFGTAEALLGCCDIDTAASFLVPMAKKASVPVALHLDHGYTEETLKHAIEAGFTSVMYDCSTELLEENIARCAEMAFYAHERGVSVEGELGHVAFDEGGEGEYKGYAYTEPMDVKEFVEKTKIDALAIAIGTEHGVYKSKPVLDIERLKEIRSITDTNLVLHGGSGLSVNDLQECIRYGIQKINIYTDISIAASEAAYRYIKQYGPVIDKISPLMREAVKKVAVQKMTDFGSVGKAMR</sequence>
<evidence type="ECO:0000313" key="5">
    <source>
        <dbReference type="Proteomes" id="UP000070366"/>
    </source>
</evidence>
<feature type="active site" description="Proton donor" evidence="1">
    <location>
        <position position="117"/>
    </location>
</feature>
<dbReference type="PANTHER" id="PTHR30304">
    <property type="entry name" value="D-TAGATOSE-1,6-BISPHOSPHATE ALDOLASE"/>
    <property type="match status" value="1"/>
</dbReference>
<feature type="binding site" evidence="3">
    <location>
        <position position="169"/>
    </location>
    <ligand>
        <name>Zn(2+)</name>
        <dbReference type="ChEBI" id="CHEBI:29105"/>
        <label>2</label>
    </ligand>
</feature>
<comment type="caution">
    <text evidence="4">The sequence shown here is derived from an EMBL/GenBank/DDBJ whole genome shotgun (WGS) entry which is preliminary data.</text>
</comment>
<organism evidence="4 5">
    <name type="scientific">Christensenella minuta</name>
    <dbReference type="NCBI Taxonomy" id="626937"/>
    <lineage>
        <taxon>Bacteria</taxon>
        <taxon>Bacillati</taxon>
        <taxon>Bacillota</taxon>
        <taxon>Clostridia</taxon>
        <taxon>Christensenellales</taxon>
        <taxon>Christensenellaceae</taxon>
        <taxon>Christensenella</taxon>
    </lineage>
</organism>
<dbReference type="NCBIfam" id="TIGR00167">
    <property type="entry name" value="cbbA"/>
    <property type="match status" value="1"/>
</dbReference>
<feature type="binding site" evidence="2">
    <location>
        <position position="215"/>
    </location>
    <ligand>
        <name>dihydroxyacetone phosphate</name>
        <dbReference type="ChEBI" id="CHEBI:57642"/>
    </ligand>
</feature>
<dbReference type="InterPro" id="IPR050246">
    <property type="entry name" value="Class_II_FBP_aldolase"/>
</dbReference>
<dbReference type="CDD" id="cd00947">
    <property type="entry name" value="TBP_aldolase_IIB"/>
    <property type="match status" value="1"/>
</dbReference>
<dbReference type="InterPro" id="IPR013785">
    <property type="entry name" value="Aldolase_TIM"/>
</dbReference>
<proteinExistence type="predicted"/>
<dbReference type="EMBL" id="LSZW01000063">
    <property type="protein sequence ID" value="KXK64773.1"/>
    <property type="molecule type" value="Genomic_DNA"/>
</dbReference>
<gene>
    <name evidence="4" type="ORF">HMPREF3293_02012</name>
</gene>
<evidence type="ECO:0000313" key="4">
    <source>
        <dbReference type="EMBL" id="KXK64773.1"/>
    </source>
</evidence>
<evidence type="ECO:0000256" key="1">
    <source>
        <dbReference type="PIRSR" id="PIRSR001359-1"/>
    </source>
</evidence>
<dbReference type="STRING" id="626937.HMPREF3293_02012"/>
<dbReference type="GO" id="GO:0005975">
    <property type="term" value="P:carbohydrate metabolic process"/>
    <property type="evidence" value="ECO:0007669"/>
    <property type="project" value="InterPro"/>
</dbReference>
<feature type="binding site" evidence="3">
    <location>
        <position position="214"/>
    </location>
    <ligand>
        <name>Zn(2+)</name>
        <dbReference type="ChEBI" id="CHEBI:29105"/>
        <label>1</label>
        <note>catalytic</note>
    </ligand>
</feature>
<dbReference type="InterPro" id="IPR000771">
    <property type="entry name" value="FBA_II"/>
</dbReference>
<feature type="binding site" evidence="2">
    <location>
        <begin position="264"/>
        <end position="267"/>
    </location>
    <ligand>
        <name>dihydroxyacetone phosphate</name>
        <dbReference type="ChEBI" id="CHEBI:57642"/>
    </ligand>
</feature>
<keyword evidence="3" id="KW-0479">Metal-binding</keyword>
<evidence type="ECO:0000256" key="3">
    <source>
        <dbReference type="PIRSR" id="PIRSR001359-3"/>
    </source>
</evidence>
<dbReference type="AlphaFoldDB" id="A0A136Q283"/>
<protein>
    <submittedName>
        <fullName evidence="4">Ketose-bisphosphate aldolase</fullName>
    </submittedName>
</protein>
<dbReference type="Gene3D" id="3.20.20.70">
    <property type="entry name" value="Aldolase class I"/>
    <property type="match status" value="1"/>
</dbReference>
<dbReference type="Pfam" id="PF01116">
    <property type="entry name" value="F_bP_aldolase"/>
    <property type="match status" value="1"/>
</dbReference>
<keyword evidence="5" id="KW-1185">Reference proteome</keyword>
<dbReference type="GO" id="GO:0008270">
    <property type="term" value="F:zinc ion binding"/>
    <property type="evidence" value="ECO:0007669"/>
    <property type="project" value="InterPro"/>
</dbReference>
<dbReference type="PANTHER" id="PTHR30304:SF0">
    <property type="entry name" value="D-TAGATOSE-1,6-BISPHOSPHATE ALDOLASE SUBUNIT GATY-RELATED"/>
    <property type="match status" value="1"/>
</dbReference>
<evidence type="ECO:0000256" key="2">
    <source>
        <dbReference type="PIRSR" id="PIRSR001359-2"/>
    </source>
</evidence>
<dbReference type="Proteomes" id="UP000070366">
    <property type="component" value="Unassembled WGS sequence"/>
</dbReference>